<evidence type="ECO:0000313" key="1">
    <source>
        <dbReference type="EMBL" id="RHZ78292.1"/>
    </source>
</evidence>
<accession>A0A397IU94</accession>
<evidence type="ECO:0000313" key="2">
    <source>
        <dbReference type="Proteomes" id="UP000266861"/>
    </source>
</evidence>
<dbReference type="EMBL" id="PQFF01000156">
    <property type="protein sequence ID" value="RHZ78292.1"/>
    <property type="molecule type" value="Genomic_DNA"/>
</dbReference>
<protein>
    <submittedName>
        <fullName evidence="1">Uncharacterized protein</fullName>
    </submittedName>
</protein>
<reference evidence="1 2" key="1">
    <citation type="submission" date="2018-08" db="EMBL/GenBank/DDBJ databases">
        <title>Genome and evolution of the arbuscular mycorrhizal fungus Diversispora epigaea (formerly Glomus versiforme) and its bacterial endosymbionts.</title>
        <authorList>
            <person name="Sun X."/>
            <person name="Fei Z."/>
            <person name="Harrison M."/>
        </authorList>
    </citation>
    <scope>NUCLEOTIDE SEQUENCE [LARGE SCALE GENOMIC DNA]</scope>
    <source>
        <strain evidence="1 2">IT104</strain>
    </source>
</reference>
<dbReference type="AlphaFoldDB" id="A0A397IU94"/>
<name>A0A397IU94_9GLOM</name>
<organism evidence="1 2">
    <name type="scientific">Diversispora epigaea</name>
    <dbReference type="NCBI Taxonomy" id="1348612"/>
    <lineage>
        <taxon>Eukaryota</taxon>
        <taxon>Fungi</taxon>
        <taxon>Fungi incertae sedis</taxon>
        <taxon>Mucoromycota</taxon>
        <taxon>Glomeromycotina</taxon>
        <taxon>Glomeromycetes</taxon>
        <taxon>Diversisporales</taxon>
        <taxon>Diversisporaceae</taxon>
        <taxon>Diversispora</taxon>
    </lineage>
</organism>
<comment type="caution">
    <text evidence="1">The sequence shown here is derived from an EMBL/GenBank/DDBJ whole genome shotgun (WGS) entry which is preliminary data.</text>
</comment>
<gene>
    <name evidence="1" type="ORF">Glove_166g112</name>
</gene>
<dbReference type="Proteomes" id="UP000266861">
    <property type="component" value="Unassembled WGS sequence"/>
</dbReference>
<keyword evidence="2" id="KW-1185">Reference proteome</keyword>
<sequence>MLKKPETARIKDKASCLIFDAEDLHLFKNPHWYTRWFEVEEVKSGNILLNGNLEF</sequence>
<proteinExistence type="predicted"/>